<dbReference type="GO" id="GO:0004930">
    <property type="term" value="F:G protein-coupled receptor activity"/>
    <property type="evidence" value="ECO:0007669"/>
    <property type="project" value="InterPro"/>
</dbReference>
<dbReference type="OMA" id="VESENHM"/>
<evidence type="ECO:0000256" key="5">
    <source>
        <dbReference type="ARBA" id="ARBA00023170"/>
    </source>
</evidence>
<dbReference type="PANTHER" id="PTHR24061:SF599">
    <property type="entry name" value="G-PROTEIN COUPLED RECEPTORS FAMILY 3 PROFILE DOMAIN-CONTAINING PROTEIN"/>
    <property type="match status" value="1"/>
</dbReference>
<evidence type="ECO:0000256" key="1">
    <source>
        <dbReference type="ARBA" id="ARBA00004141"/>
    </source>
</evidence>
<evidence type="ECO:0000259" key="7">
    <source>
        <dbReference type="Pfam" id="PF01094"/>
    </source>
</evidence>
<evidence type="ECO:0000313" key="8">
    <source>
        <dbReference type="Ensembl" id="ENSSMRP00000001112.1"/>
    </source>
</evidence>
<dbReference type="InterPro" id="IPR028082">
    <property type="entry name" value="Peripla_BP_I"/>
</dbReference>
<organism evidence="8 9">
    <name type="scientific">Salvator merianae</name>
    <name type="common">Argentine black and white tegu</name>
    <name type="synonym">Tupinambis merianae</name>
    <dbReference type="NCBI Taxonomy" id="96440"/>
    <lineage>
        <taxon>Eukaryota</taxon>
        <taxon>Metazoa</taxon>
        <taxon>Chordata</taxon>
        <taxon>Craniata</taxon>
        <taxon>Vertebrata</taxon>
        <taxon>Euteleostomi</taxon>
        <taxon>Lepidosauria</taxon>
        <taxon>Squamata</taxon>
        <taxon>Bifurcata</taxon>
        <taxon>Unidentata</taxon>
        <taxon>Episquamata</taxon>
        <taxon>Laterata</taxon>
        <taxon>Teiioidea</taxon>
        <taxon>Teiidae</taxon>
        <taxon>Salvator</taxon>
    </lineage>
</organism>
<reference evidence="8" key="1">
    <citation type="submission" date="2025-08" db="UniProtKB">
        <authorList>
            <consortium name="Ensembl"/>
        </authorList>
    </citation>
    <scope>IDENTIFICATION</scope>
</reference>
<dbReference type="InterPro" id="IPR000068">
    <property type="entry name" value="GPCR_3_Ca_sens_rcpt-rel"/>
</dbReference>
<proteinExistence type="predicted"/>
<dbReference type="Proteomes" id="UP000694421">
    <property type="component" value="Unplaced"/>
</dbReference>
<evidence type="ECO:0000256" key="2">
    <source>
        <dbReference type="ARBA" id="ARBA00022692"/>
    </source>
</evidence>
<dbReference type="InterPro" id="IPR000337">
    <property type="entry name" value="GPCR_3"/>
</dbReference>
<reference evidence="8" key="2">
    <citation type="submission" date="2025-09" db="UniProtKB">
        <authorList>
            <consortium name="Ensembl"/>
        </authorList>
    </citation>
    <scope>IDENTIFICATION</scope>
</reference>
<dbReference type="GeneTree" id="ENSGT00950000182788"/>
<keyword evidence="3" id="KW-1133">Transmembrane helix</keyword>
<keyword evidence="5" id="KW-0675">Receptor</keyword>
<dbReference type="Ensembl" id="ENSSMRT00000001347.1">
    <property type="protein sequence ID" value="ENSSMRP00000001112.1"/>
    <property type="gene ID" value="ENSSMRG00000000965.1"/>
</dbReference>
<dbReference type="PRINTS" id="PR00248">
    <property type="entry name" value="GPCRMGR"/>
</dbReference>
<keyword evidence="2" id="KW-0812">Transmembrane</keyword>
<dbReference type="PANTHER" id="PTHR24061">
    <property type="entry name" value="CALCIUM-SENSING RECEPTOR-RELATED"/>
    <property type="match status" value="1"/>
</dbReference>
<dbReference type="Pfam" id="PF01094">
    <property type="entry name" value="ANF_receptor"/>
    <property type="match status" value="1"/>
</dbReference>
<dbReference type="AlphaFoldDB" id="A0A8D0B5Z2"/>
<evidence type="ECO:0000256" key="6">
    <source>
        <dbReference type="ARBA" id="ARBA00023180"/>
    </source>
</evidence>
<dbReference type="Gene3D" id="3.40.50.2300">
    <property type="match status" value="2"/>
</dbReference>
<dbReference type="SUPFAM" id="SSF53822">
    <property type="entry name" value="Periplasmic binding protein-like I"/>
    <property type="match status" value="1"/>
</dbReference>
<evidence type="ECO:0000313" key="9">
    <source>
        <dbReference type="Proteomes" id="UP000694421"/>
    </source>
</evidence>
<evidence type="ECO:0000256" key="3">
    <source>
        <dbReference type="ARBA" id="ARBA00022989"/>
    </source>
</evidence>
<keyword evidence="9" id="KW-1185">Reference proteome</keyword>
<dbReference type="GO" id="GO:0005886">
    <property type="term" value="C:plasma membrane"/>
    <property type="evidence" value="ECO:0007669"/>
    <property type="project" value="TreeGrafter"/>
</dbReference>
<feature type="domain" description="Receptor ligand binding region" evidence="7">
    <location>
        <begin position="23"/>
        <end position="397"/>
    </location>
</feature>
<keyword evidence="6" id="KW-0325">Glycoprotein</keyword>
<name>A0A8D0B5Z2_SALMN</name>
<comment type="subcellular location">
    <subcellularLocation>
        <location evidence="1">Membrane</location>
        <topology evidence="1">Multi-pass membrane protein</topology>
    </subcellularLocation>
</comment>
<sequence length="462" mass="52916">LHNSSCLFFQSHKQPYHHQIFSLIFAIDEINKNPRLLPNITLGFHIYDDMFNLRTSYEAILDLLFTQLRNMTNYKCDRSKNILTDFSYMSSYQLTYGAYDTPLRRNTEFPFMHQMTPGDPLQPWGIIQLLIYFKWTWIDLIVSNDDSGERFVQAMASLLAHNSICVSALYRLAKSTDFIISAYSDYGRKMNAGLISSKANVVIASGDSFSLAALIMWLEANEFITNIEIGKVWIITTRWDFTQSIITVSGFPRKTFHGTLSFSIHRSPLSGFHDFLNTLNSDNSLMQFLCVFWQVAFGCTIPELKRTQCNKHLQCTGNEELWKLPLTKFEMDMTGESYSVYNAVYAVAHSLLAIYESRSRSKLHNFLKNAHFNNGVGHEILVENGRLSVGYDIINWVMFPNASIHKVQVGNILPSHEFTVAEDFITWNGRFKQVGSTISVCQYCCRASFGLCFVFSSQSAHK</sequence>
<accession>A0A8D0B5Z2</accession>
<protein>
    <recommendedName>
        <fullName evidence="7">Receptor ligand binding region domain-containing protein</fullName>
    </recommendedName>
</protein>
<keyword evidence="4" id="KW-0472">Membrane</keyword>
<dbReference type="InterPro" id="IPR001828">
    <property type="entry name" value="ANF_lig-bd_rcpt"/>
</dbReference>
<dbReference type="FunFam" id="3.40.50.2300:FF:000024">
    <property type="entry name" value="Vomeronasal 2, receptor 73"/>
    <property type="match status" value="1"/>
</dbReference>
<evidence type="ECO:0000256" key="4">
    <source>
        <dbReference type="ARBA" id="ARBA00023136"/>
    </source>
</evidence>